<comment type="caution">
    <text evidence="2">The sequence shown here is derived from an EMBL/GenBank/DDBJ whole genome shotgun (WGS) entry which is preliminary data.</text>
</comment>
<feature type="region of interest" description="Disordered" evidence="1">
    <location>
        <begin position="162"/>
        <end position="182"/>
    </location>
</feature>
<evidence type="ECO:0000313" key="2">
    <source>
        <dbReference type="EMBL" id="TNN73419.1"/>
    </source>
</evidence>
<evidence type="ECO:0000256" key="1">
    <source>
        <dbReference type="SAM" id="MobiDB-lite"/>
    </source>
</evidence>
<gene>
    <name evidence="2" type="ORF">EYF80_016373</name>
</gene>
<proteinExistence type="predicted"/>
<reference evidence="2 3" key="1">
    <citation type="submission" date="2019-03" db="EMBL/GenBank/DDBJ databases">
        <title>First draft genome of Liparis tanakae, snailfish: a comprehensive survey of snailfish specific genes.</title>
        <authorList>
            <person name="Kim W."/>
            <person name="Song I."/>
            <person name="Jeong J.-H."/>
            <person name="Kim D."/>
            <person name="Kim S."/>
            <person name="Ryu S."/>
            <person name="Song J.Y."/>
            <person name="Lee S.K."/>
        </authorList>
    </citation>
    <scope>NUCLEOTIDE SEQUENCE [LARGE SCALE GENOMIC DNA]</scope>
    <source>
        <tissue evidence="2">Muscle</tissue>
    </source>
</reference>
<organism evidence="2 3">
    <name type="scientific">Liparis tanakae</name>
    <name type="common">Tanaka's snailfish</name>
    <dbReference type="NCBI Taxonomy" id="230148"/>
    <lineage>
        <taxon>Eukaryota</taxon>
        <taxon>Metazoa</taxon>
        <taxon>Chordata</taxon>
        <taxon>Craniata</taxon>
        <taxon>Vertebrata</taxon>
        <taxon>Euteleostomi</taxon>
        <taxon>Actinopterygii</taxon>
        <taxon>Neopterygii</taxon>
        <taxon>Teleostei</taxon>
        <taxon>Neoteleostei</taxon>
        <taxon>Acanthomorphata</taxon>
        <taxon>Eupercaria</taxon>
        <taxon>Perciformes</taxon>
        <taxon>Cottioidei</taxon>
        <taxon>Cottales</taxon>
        <taxon>Liparidae</taxon>
        <taxon>Liparis</taxon>
    </lineage>
</organism>
<dbReference type="EMBL" id="SRLO01000125">
    <property type="protein sequence ID" value="TNN73419.1"/>
    <property type="molecule type" value="Genomic_DNA"/>
</dbReference>
<protein>
    <submittedName>
        <fullName evidence="2">Uncharacterized protein</fullName>
    </submittedName>
</protein>
<feature type="region of interest" description="Disordered" evidence="1">
    <location>
        <begin position="44"/>
        <end position="132"/>
    </location>
</feature>
<sequence length="209" mass="22371">MSKASRLARPPSIGARSKLPPSRKECHGAVGRVRVLSVGEKLMRAGSDGTLSRQKSLKAAAPPDKAQNETQTETPAPSQGPDEKGQFMEAAAPKSRICPPKVASQPQGSVQKEGSAEESDLPAPTHGAQTKQQDECFLSPAWHGGTPLCPCGRLNEKHSEQRIGYRRGEDSETLEQESPSSMLQELLLSPPALFPVFSSEFAPSSLLFS</sequence>
<feature type="region of interest" description="Disordered" evidence="1">
    <location>
        <begin position="1"/>
        <end position="26"/>
    </location>
</feature>
<name>A0A4Z2I5T1_9TELE</name>
<dbReference type="AlphaFoldDB" id="A0A4Z2I5T1"/>
<feature type="compositionally biased region" description="Polar residues" evidence="1">
    <location>
        <begin position="68"/>
        <end position="77"/>
    </location>
</feature>
<keyword evidence="3" id="KW-1185">Reference proteome</keyword>
<dbReference type="OrthoDB" id="8963704at2759"/>
<accession>A0A4Z2I5T1</accession>
<evidence type="ECO:0000313" key="3">
    <source>
        <dbReference type="Proteomes" id="UP000314294"/>
    </source>
</evidence>
<dbReference type="Proteomes" id="UP000314294">
    <property type="component" value="Unassembled WGS sequence"/>
</dbReference>